<organism evidence="1 2">
    <name type="scientific">Trinickia dinghuensis</name>
    <dbReference type="NCBI Taxonomy" id="2291023"/>
    <lineage>
        <taxon>Bacteria</taxon>
        <taxon>Pseudomonadati</taxon>
        <taxon>Pseudomonadota</taxon>
        <taxon>Betaproteobacteria</taxon>
        <taxon>Burkholderiales</taxon>
        <taxon>Burkholderiaceae</taxon>
        <taxon>Trinickia</taxon>
    </lineage>
</organism>
<dbReference type="EMBL" id="QRGA01000005">
    <property type="protein sequence ID" value="RDU99352.1"/>
    <property type="molecule type" value="Genomic_DNA"/>
</dbReference>
<sequence>MHFGGRAIFLFALFPPCLMHVSDAHAFDLNIELSESAIDIHEREVGIRRPSGVDGGNMKGV</sequence>
<evidence type="ECO:0000313" key="2">
    <source>
        <dbReference type="Proteomes" id="UP000256838"/>
    </source>
</evidence>
<proteinExistence type="predicted"/>
<protein>
    <submittedName>
        <fullName evidence="1">Uncharacterized protein</fullName>
    </submittedName>
</protein>
<gene>
    <name evidence="1" type="ORF">DWV00_09620</name>
</gene>
<accession>A0A3D8K2S3</accession>
<dbReference type="AlphaFoldDB" id="A0A3D8K2S3"/>
<comment type="caution">
    <text evidence="1">The sequence shown here is derived from an EMBL/GenBank/DDBJ whole genome shotgun (WGS) entry which is preliminary data.</text>
</comment>
<name>A0A3D8K2S3_9BURK</name>
<evidence type="ECO:0000313" key="1">
    <source>
        <dbReference type="EMBL" id="RDU99352.1"/>
    </source>
</evidence>
<keyword evidence="2" id="KW-1185">Reference proteome</keyword>
<dbReference type="Proteomes" id="UP000256838">
    <property type="component" value="Unassembled WGS sequence"/>
</dbReference>
<reference evidence="1 2" key="1">
    <citation type="submission" date="2018-08" db="EMBL/GenBank/DDBJ databases">
        <title>Paraburkholderia sp. DHOM06 isolated from forest soil.</title>
        <authorList>
            <person name="Gao Z.-H."/>
            <person name="Qiu L.-H."/>
        </authorList>
    </citation>
    <scope>NUCLEOTIDE SEQUENCE [LARGE SCALE GENOMIC DNA]</scope>
    <source>
        <strain evidence="1 2">DHOM06</strain>
    </source>
</reference>